<dbReference type="GeneID" id="26647873"/>
<accession>A0A0E3JT56</accession>
<proteinExistence type="predicted"/>
<dbReference type="EMBL" id="KP696447">
    <property type="protein sequence ID" value="AKA61498.1"/>
    <property type="molecule type" value="Genomic_DNA"/>
</dbReference>
<name>A0A0E3JT56_9CAUD</name>
<protein>
    <submittedName>
        <fullName evidence="1">Uncharacterized protein</fullName>
    </submittedName>
</protein>
<dbReference type="OrthoDB" id="25362at10239"/>
<gene>
    <name evidence="1" type="ORF">CPT_Stahl70</name>
</gene>
<organism evidence="1 2">
    <name type="scientific">Bacillus phage Stahl</name>
    <dbReference type="NCBI Taxonomy" id="1610832"/>
    <lineage>
        <taxon>Viruses</taxon>
        <taxon>Duplodnaviria</taxon>
        <taxon>Heunggongvirae</taxon>
        <taxon>Uroviricota</taxon>
        <taxon>Caudoviricetes</taxon>
        <taxon>Slashvirus</taxon>
        <taxon>Slashvirus stahl</taxon>
    </lineage>
</organism>
<sequence>MLHIKEFWGEQDRTVNNWIRQYNINVVDIKSNLAMNNNETIHVIVVIYKTIDNETINLNGLNK</sequence>
<evidence type="ECO:0000313" key="1">
    <source>
        <dbReference type="EMBL" id="AKA61498.1"/>
    </source>
</evidence>
<reference evidence="1 2" key="1">
    <citation type="journal article" date="2015" name="Genome Announc.">
        <title>Complete Genome Sequence of Bacillus megaterium Siphophage Stahl.</title>
        <authorList>
            <person name="Brizendine A.M."/>
            <person name="Rousseau S."/>
            <person name="Hernandez A.C."/>
            <person name="Kuty Everett G.F."/>
        </authorList>
    </citation>
    <scope>NUCLEOTIDE SEQUENCE [LARGE SCALE GENOMIC DNA]</scope>
</reference>
<dbReference type="RefSeq" id="YP_009203674.1">
    <property type="nucleotide sequence ID" value="NC_028856.1"/>
</dbReference>
<dbReference type="Proteomes" id="UP000033015">
    <property type="component" value="Segment"/>
</dbReference>
<dbReference type="KEGG" id="vg:26647873"/>
<reference evidence="2" key="2">
    <citation type="submission" date="2015-01" db="EMBL/GenBank/DDBJ databases">
        <title>Complete Genome of Bacillus megaterium Siphophage Stahl.</title>
        <authorList>
            <person name="Brizendine A.M."/>
            <person name="Rousseau S."/>
            <person name="Hernandez A.C."/>
            <person name="Everett G.F.K."/>
        </authorList>
    </citation>
    <scope>NUCLEOTIDE SEQUENCE [LARGE SCALE GENOMIC DNA]</scope>
</reference>
<keyword evidence="2" id="KW-1185">Reference proteome</keyword>
<evidence type="ECO:0000313" key="2">
    <source>
        <dbReference type="Proteomes" id="UP000033015"/>
    </source>
</evidence>